<gene>
    <name evidence="10" type="ORF">BN13_10017</name>
</gene>
<dbReference type="Proteomes" id="UP000035720">
    <property type="component" value="Unassembled WGS sequence"/>
</dbReference>
<feature type="region of interest" description="Disordered" evidence="7">
    <location>
        <begin position="315"/>
        <end position="345"/>
    </location>
</feature>
<evidence type="ECO:0000256" key="1">
    <source>
        <dbReference type="ARBA" id="ARBA00001947"/>
    </source>
</evidence>
<dbReference type="STRING" id="1193518.BN13_10017"/>
<proteinExistence type="inferred from homology"/>
<dbReference type="GO" id="GO:0004022">
    <property type="term" value="F:alcohol dehydrogenase (NAD+) activity"/>
    <property type="evidence" value="ECO:0007669"/>
    <property type="project" value="UniProtKB-EC"/>
</dbReference>
<evidence type="ECO:0000256" key="2">
    <source>
        <dbReference type="ARBA" id="ARBA00008072"/>
    </source>
</evidence>
<evidence type="ECO:0000256" key="4">
    <source>
        <dbReference type="ARBA" id="ARBA00022833"/>
    </source>
</evidence>
<evidence type="ECO:0000256" key="3">
    <source>
        <dbReference type="ARBA" id="ARBA00022723"/>
    </source>
</evidence>
<evidence type="ECO:0000259" key="9">
    <source>
        <dbReference type="Pfam" id="PF08240"/>
    </source>
</evidence>
<dbReference type="EMBL" id="CAJC01000001">
    <property type="protein sequence ID" value="CCI51279.1"/>
    <property type="molecule type" value="Genomic_DNA"/>
</dbReference>
<dbReference type="PANTHER" id="PTHR43350:SF21">
    <property type="entry name" value="S-NITROSOMYCOTHIOL REDUCTASE MSCR"/>
    <property type="match status" value="1"/>
</dbReference>
<comment type="similarity">
    <text evidence="2 6">Belongs to the zinc-containing alcohol dehydrogenase family.</text>
</comment>
<dbReference type="PROSITE" id="PS00059">
    <property type="entry name" value="ADH_ZINC"/>
    <property type="match status" value="1"/>
</dbReference>
<name>A0A077M3Z4_9MICO</name>
<evidence type="ECO:0000256" key="7">
    <source>
        <dbReference type="SAM" id="MobiDB-lite"/>
    </source>
</evidence>
<dbReference type="Gene3D" id="3.40.50.720">
    <property type="entry name" value="NAD(P)-binding Rossmann-like Domain"/>
    <property type="match status" value="1"/>
</dbReference>
<dbReference type="GO" id="GO:0008270">
    <property type="term" value="F:zinc ion binding"/>
    <property type="evidence" value="ECO:0007669"/>
    <property type="project" value="InterPro"/>
</dbReference>
<dbReference type="Pfam" id="PF08240">
    <property type="entry name" value="ADH_N"/>
    <property type="match status" value="1"/>
</dbReference>
<dbReference type="AlphaFoldDB" id="A0A077M3Z4"/>
<sequence length="345" mass="34924">MKITAALLEAHGHQRPYDTSRPLSIEEVELAPPGPTEVLVALEAAGICHSDLSVIDGTRPRPVPMVLGHEGAGRVVEVGAEVAGGVDGVRFGDRVVMTLLPRCGRCAGCATEGIRPCVPGSASNAEGTLLAGGRRLAWRPQAQLGLTPVHHHLGVSAFATYAVVDARSLVVVEDDIPPAVAALLGCAVLTGGGAVLNAGRPKPGERLAVVGLGGVGMSAVLTAAGLGDVSVTGIDPVAAKRDQARHLGAHAEAAPEAAEMGAFDVVIEAAGTARAFETAYRLLAPGGRLVTVGLPAPDATARSRRWIWSPAGARSLAATSARPCPPATSRDSHAGGARDGCASRS</sequence>
<evidence type="ECO:0000313" key="10">
    <source>
        <dbReference type="EMBL" id="CCI51279.1"/>
    </source>
</evidence>
<keyword evidence="3 6" id="KW-0479">Metal-binding</keyword>
<feature type="domain" description="Alcohol dehydrogenase-like C-terminal" evidence="8">
    <location>
        <begin position="214"/>
        <end position="299"/>
    </location>
</feature>
<protein>
    <submittedName>
        <fullName evidence="10">Putative alcohol dehydrogenase (Ald)</fullName>
        <ecNumber evidence="10">1.1.1.1</ecNumber>
    </submittedName>
</protein>
<dbReference type="InterPro" id="IPR013154">
    <property type="entry name" value="ADH-like_N"/>
</dbReference>
<keyword evidence="4 6" id="KW-0862">Zinc</keyword>
<accession>A0A077M3Z4</accession>
<dbReference type="EC" id="1.1.1.1" evidence="10"/>
<evidence type="ECO:0000256" key="5">
    <source>
        <dbReference type="ARBA" id="ARBA00023002"/>
    </source>
</evidence>
<dbReference type="Gene3D" id="3.90.180.10">
    <property type="entry name" value="Medium-chain alcohol dehydrogenases, catalytic domain"/>
    <property type="match status" value="1"/>
</dbReference>
<dbReference type="RefSeq" id="WP_321162884.1">
    <property type="nucleotide sequence ID" value="NZ_HF571038.1"/>
</dbReference>
<evidence type="ECO:0000259" key="8">
    <source>
        <dbReference type="Pfam" id="PF00107"/>
    </source>
</evidence>
<comment type="caution">
    <text evidence="10">The sequence shown here is derived from an EMBL/GenBank/DDBJ whole genome shotgun (WGS) entry which is preliminary data.</text>
</comment>
<dbReference type="InterPro" id="IPR036291">
    <property type="entry name" value="NAD(P)-bd_dom_sf"/>
</dbReference>
<keyword evidence="5 10" id="KW-0560">Oxidoreductase</keyword>
<reference evidence="10 11" key="1">
    <citation type="journal article" date="2013" name="ISME J.">
        <title>A metabolic model for members of the genus Tetrasphaera involved in enhanced biological phosphorus removal.</title>
        <authorList>
            <person name="Kristiansen R."/>
            <person name="Nguyen H.T.T."/>
            <person name="Saunders A.M."/>
            <person name="Nielsen J.L."/>
            <person name="Wimmer R."/>
            <person name="Le V.Q."/>
            <person name="McIlroy S.J."/>
            <person name="Petrovski S."/>
            <person name="Seviour R.J."/>
            <person name="Calteau A."/>
            <person name="Nielsen K.L."/>
            <person name="Nielsen P.H."/>
        </authorList>
    </citation>
    <scope>NUCLEOTIDE SEQUENCE [LARGE SCALE GENOMIC DNA]</scope>
    <source>
        <strain evidence="10 11">Ben 74</strain>
    </source>
</reference>
<organism evidence="10 11">
    <name type="scientific">Nostocoides jenkinsii Ben 74</name>
    <dbReference type="NCBI Taxonomy" id="1193518"/>
    <lineage>
        <taxon>Bacteria</taxon>
        <taxon>Bacillati</taxon>
        <taxon>Actinomycetota</taxon>
        <taxon>Actinomycetes</taxon>
        <taxon>Micrococcales</taxon>
        <taxon>Intrasporangiaceae</taxon>
        <taxon>Nostocoides</taxon>
    </lineage>
</organism>
<dbReference type="SUPFAM" id="SSF51735">
    <property type="entry name" value="NAD(P)-binding Rossmann-fold domains"/>
    <property type="match status" value="1"/>
</dbReference>
<comment type="cofactor">
    <cofactor evidence="1 6">
        <name>Zn(2+)</name>
        <dbReference type="ChEBI" id="CHEBI:29105"/>
    </cofactor>
</comment>
<dbReference type="PANTHER" id="PTHR43350">
    <property type="entry name" value="NAD-DEPENDENT ALCOHOL DEHYDROGENASE"/>
    <property type="match status" value="1"/>
</dbReference>
<feature type="domain" description="Alcohol dehydrogenase-like N-terminal" evidence="9">
    <location>
        <begin position="34"/>
        <end position="173"/>
    </location>
</feature>
<dbReference type="InterPro" id="IPR002328">
    <property type="entry name" value="ADH_Zn_CS"/>
</dbReference>
<dbReference type="SUPFAM" id="SSF50129">
    <property type="entry name" value="GroES-like"/>
    <property type="match status" value="1"/>
</dbReference>
<dbReference type="Pfam" id="PF00107">
    <property type="entry name" value="ADH_zinc_N"/>
    <property type="match status" value="1"/>
</dbReference>
<dbReference type="InterPro" id="IPR011032">
    <property type="entry name" value="GroES-like_sf"/>
</dbReference>
<evidence type="ECO:0000256" key="6">
    <source>
        <dbReference type="RuleBase" id="RU361277"/>
    </source>
</evidence>
<keyword evidence="11" id="KW-1185">Reference proteome</keyword>
<dbReference type="InterPro" id="IPR013149">
    <property type="entry name" value="ADH-like_C"/>
</dbReference>
<evidence type="ECO:0000313" key="11">
    <source>
        <dbReference type="Proteomes" id="UP000035720"/>
    </source>
</evidence>